<dbReference type="SUPFAM" id="SSF53474">
    <property type="entry name" value="alpha/beta-Hydrolases"/>
    <property type="match status" value="1"/>
</dbReference>
<dbReference type="PANTHER" id="PTHR48081">
    <property type="entry name" value="AB HYDROLASE SUPERFAMILY PROTEIN C4A8.06C"/>
    <property type="match status" value="1"/>
</dbReference>
<comment type="caution">
    <text evidence="4">The sequence shown here is derived from an EMBL/GenBank/DDBJ whole genome shotgun (WGS) entry which is preliminary data.</text>
</comment>
<organism evidence="4 5">
    <name type="scientific">Rhodococcus rhodnii</name>
    <dbReference type="NCBI Taxonomy" id="38312"/>
    <lineage>
        <taxon>Bacteria</taxon>
        <taxon>Bacillati</taxon>
        <taxon>Actinomycetota</taxon>
        <taxon>Actinomycetes</taxon>
        <taxon>Mycobacteriales</taxon>
        <taxon>Nocardiaceae</taxon>
        <taxon>Rhodococcus</taxon>
    </lineage>
</organism>
<dbReference type="Gene3D" id="3.40.50.1820">
    <property type="entry name" value="alpha/beta hydrolase"/>
    <property type="match status" value="1"/>
</dbReference>
<feature type="signal peptide" evidence="2">
    <location>
        <begin position="1"/>
        <end position="28"/>
    </location>
</feature>
<dbReference type="InterPro" id="IPR050300">
    <property type="entry name" value="GDXG_lipolytic_enzyme"/>
</dbReference>
<protein>
    <submittedName>
        <fullName evidence="4">Alpha/beta hydrolase</fullName>
    </submittedName>
</protein>
<dbReference type="EMBL" id="QRCM01000001">
    <property type="protein sequence ID" value="TXG90030.1"/>
    <property type="molecule type" value="Genomic_DNA"/>
</dbReference>
<reference evidence="4 5" key="1">
    <citation type="submission" date="2018-07" db="EMBL/GenBank/DDBJ databases">
        <title>Genome sequence of Rhodococcus rhodnii ATCC 35071 from Rhodnius prolixus.</title>
        <authorList>
            <person name="Patel V."/>
            <person name="Vogel K.J."/>
        </authorList>
    </citation>
    <scope>NUCLEOTIDE SEQUENCE [LARGE SCALE GENOMIC DNA]</scope>
    <source>
        <strain evidence="4 5">ATCC 35071</strain>
    </source>
</reference>
<evidence type="ECO:0000256" key="1">
    <source>
        <dbReference type="ARBA" id="ARBA00022801"/>
    </source>
</evidence>
<dbReference type="InterPro" id="IPR029058">
    <property type="entry name" value="AB_hydrolase_fold"/>
</dbReference>
<sequence length="307" mass="31880">MSMMKKLRLAAVALICTLAVLVCGCASFTERGAAATAPPPAAAAFPVTPATTTRIEYGPEPDRFGDLYLPTSSSTALPVVVMIHGGGWRQETPLDYFAPLSRSLADAGVAVWNIEYRRVGGAGGYPTTLLDVAAAVDALADVVQARADGRLDLSRVVVAGHSAGGQLAAWVASRHVLPPGSPGAEPRVRPRAATVMAGVFDLPRAVSTGDAFLVRFLGGSPAHVPDRYAVASPIRHLPTRVPIHAIHGNADRTVPVEQSRMYVDAARGAGDQASLTVMPGVGHGEFGNVTSPAWRLAQASILAQATV</sequence>
<accession>A0A6P2CDM1</accession>
<evidence type="ECO:0000313" key="5">
    <source>
        <dbReference type="Proteomes" id="UP000471120"/>
    </source>
</evidence>
<proteinExistence type="predicted"/>
<dbReference type="Proteomes" id="UP000471120">
    <property type="component" value="Unassembled WGS sequence"/>
</dbReference>
<dbReference type="RefSeq" id="WP_010837977.1">
    <property type="nucleotide sequence ID" value="NZ_QRCM01000001.1"/>
</dbReference>
<evidence type="ECO:0000259" key="3">
    <source>
        <dbReference type="Pfam" id="PF20434"/>
    </source>
</evidence>
<dbReference type="GO" id="GO:0016787">
    <property type="term" value="F:hydrolase activity"/>
    <property type="evidence" value="ECO:0007669"/>
    <property type="project" value="UniProtKB-KW"/>
</dbReference>
<keyword evidence="1 4" id="KW-0378">Hydrolase</keyword>
<dbReference type="PROSITE" id="PS51257">
    <property type="entry name" value="PROKAR_LIPOPROTEIN"/>
    <property type="match status" value="1"/>
</dbReference>
<name>A0A6P2CDM1_9NOCA</name>
<gene>
    <name evidence="4" type="ORF">DW322_07150</name>
</gene>
<feature type="domain" description="BD-FAE-like" evidence="3">
    <location>
        <begin position="66"/>
        <end position="261"/>
    </location>
</feature>
<evidence type="ECO:0000256" key="2">
    <source>
        <dbReference type="SAM" id="SignalP"/>
    </source>
</evidence>
<dbReference type="Pfam" id="PF20434">
    <property type="entry name" value="BD-FAE"/>
    <property type="match status" value="1"/>
</dbReference>
<dbReference type="AlphaFoldDB" id="A0A6P2CDM1"/>
<keyword evidence="2" id="KW-0732">Signal</keyword>
<evidence type="ECO:0000313" key="4">
    <source>
        <dbReference type="EMBL" id="TXG90030.1"/>
    </source>
</evidence>
<dbReference type="InterPro" id="IPR049492">
    <property type="entry name" value="BD-FAE-like_dom"/>
</dbReference>
<feature type="chain" id="PRO_5039040910" evidence="2">
    <location>
        <begin position="29"/>
        <end position="307"/>
    </location>
</feature>